<dbReference type="PANTHER" id="PTHR12526">
    <property type="entry name" value="GLYCOSYLTRANSFERASE"/>
    <property type="match status" value="1"/>
</dbReference>
<dbReference type="PANTHER" id="PTHR12526:SF638">
    <property type="entry name" value="SPORE COAT PROTEIN SA"/>
    <property type="match status" value="1"/>
</dbReference>
<dbReference type="Pfam" id="PF00534">
    <property type="entry name" value="Glycos_transf_1"/>
    <property type="match status" value="1"/>
</dbReference>
<accession>A0ABY1B9R3</accession>
<proteinExistence type="predicted"/>
<evidence type="ECO:0000259" key="2">
    <source>
        <dbReference type="Pfam" id="PF13477"/>
    </source>
</evidence>
<evidence type="ECO:0000313" key="4">
    <source>
        <dbReference type="Proteomes" id="UP000198512"/>
    </source>
</evidence>
<gene>
    <name evidence="3" type="ORF">SAMN05216600_10524</name>
</gene>
<organism evidence="3 4">
    <name type="scientific">Pseudomonas cuatrocienegasensis</name>
    <dbReference type="NCBI Taxonomy" id="543360"/>
    <lineage>
        <taxon>Bacteria</taxon>
        <taxon>Pseudomonadati</taxon>
        <taxon>Pseudomonadota</taxon>
        <taxon>Gammaproteobacteria</taxon>
        <taxon>Pseudomonadales</taxon>
        <taxon>Pseudomonadaceae</taxon>
        <taxon>Pseudomonas</taxon>
    </lineage>
</organism>
<keyword evidence="4" id="KW-1185">Reference proteome</keyword>
<dbReference type="RefSeq" id="WP_069518156.1">
    <property type="nucleotide sequence ID" value="NZ_FOFP01000005.1"/>
</dbReference>
<name>A0ABY1B9R3_9PSED</name>
<dbReference type="CDD" id="cd03808">
    <property type="entry name" value="GT4_CapM-like"/>
    <property type="match status" value="1"/>
</dbReference>
<evidence type="ECO:0000259" key="1">
    <source>
        <dbReference type="Pfam" id="PF00534"/>
    </source>
</evidence>
<protein>
    <submittedName>
        <fullName evidence="3">Glycosyltransferase involved in cell wall bisynthesis</fullName>
    </submittedName>
</protein>
<feature type="domain" description="Glycosyl transferase family 1" evidence="1">
    <location>
        <begin position="189"/>
        <end position="348"/>
    </location>
</feature>
<dbReference type="SUPFAM" id="SSF53756">
    <property type="entry name" value="UDP-Glycosyltransferase/glycogen phosphorylase"/>
    <property type="match status" value="1"/>
</dbReference>
<sequence>MSILLIIVNDPVYFISHRLPIAEAARDSGYSVHVASIASPVAIKVIELGFTYHELHMRRGGVNPLEEIYSVFSFWRLLVKIRPDILHLVTTKPVLYGGLAARFSSVKGVVAAIAGLGSIFLSQSIKFKILRMLVCQMYSFALGKKNLRAIFQNPDDRNTMIKIGALDSSKTVLIRGSGVRLNAYDFREEPAGKVVVTFAGRLLHDKGVIEFIEAADLLLSKNVSAIFQLVGDVDDGNPSSLSVGEVSALSLKKNVFFMGHRHDIAEIFYNSNLVVLPSYREGLPKVLLEAAACGRAVVTTDVAGCRDAIEPDVTGLLVPVRDHVALANAIELLIKNPDLRRRMGAKGRDLAEREFTIENVIQAHLNIYKELEDNV</sequence>
<dbReference type="Gene3D" id="3.40.50.2000">
    <property type="entry name" value="Glycogen Phosphorylase B"/>
    <property type="match status" value="2"/>
</dbReference>
<dbReference type="EMBL" id="FOFP01000005">
    <property type="protein sequence ID" value="SEQ31917.1"/>
    <property type="molecule type" value="Genomic_DNA"/>
</dbReference>
<reference evidence="3 4" key="1">
    <citation type="submission" date="2016-10" db="EMBL/GenBank/DDBJ databases">
        <authorList>
            <person name="Varghese N."/>
            <person name="Submissions S."/>
        </authorList>
    </citation>
    <scope>NUCLEOTIDE SEQUENCE [LARGE SCALE GENOMIC DNA]</scope>
    <source>
        <strain evidence="3 4">CIP 109853</strain>
    </source>
</reference>
<feature type="domain" description="Glycosyltransferase subfamily 4-like N-terminal" evidence="2">
    <location>
        <begin position="17"/>
        <end position="132"/>
    </location>
</feature>
<dbReference type="InterPro" id="IPR028098">
    <property type="entry name" value="Glyco_trans_4-like_N"/>
</dbReference>
<dbReference type="Proteomes" id="UP000198512">
    <property type="component" value="Unassembled WGS sequence"/>
</dbReference>
<dbReference type="InterPro" id="IPR001296">
    <property type="entry name" value="Glyco_trans_1"/>
</dbReference>
<comment type="caution">
    <text evidence="3">The sequence shown here is derived from an EMBL/GenBank/DDBJ whole genome shotgun (WGS) entry which is preliminary data.</text>
</comment>
<dbReference type="Pfam" id="PF13477">
    <property type="entry name" value="Glyco_trans_4_2"/>
    <property type="match status" value="1"/>
</dbReference>
<evidence type="ECO:0000313" key="3">
    <source>
        <dbReference type="EMBL" id="SEQ31917.1"/>
    </source>
</evidence>